<feature type="domain" description="Blue (type 1) copper" evidence="8">
    <location>
        <begin position="18"/>
        <end position="101"/>
    </location>
</feature>
<gene>
    <name evidence="9" type="ORF">S03H2_57492</name>
</gene>
<dbReference type="EMBL" id="BARU01036852">
    <property type="protein sequence ID" value="GAH81696.1"/>
    <property type="molecule type" value="Genomic_DNA"/>
</dbReference>
<evidence type="ECO:0000256" key="2">
    <source>
        <dbReference type="ARBA" id="ARBA00004418"/>
    </source>
</evidence>
<dbReference type="GO" id="GO:0009055">
    <property type="term" value="F:electron transfer activity"/>
    <property type="evidence" value="ECO:0007669"/>
    <property type="project" value="InterPro"/>
</dbReference>
<keyword evidence="7" id="KW-0186">Copper</keyword>
<dbReference type="InterPro" id="IPR002386">
    <property type="entry name" value="Amicyanin/Pseudoazurin"/>
</dbReference>
<dbReference type="Pfam" id="PF00127">
    <property type="entry name" value="Copper-bind"/>
    <property type="match status" value="1"/>
</dbReference>
<feature type="non-terminal residue" evidence="9">
    <location>
        <position position="1"/>
    </location>
</feature>
<dbReference type="InterPro" id="IPR001235">
    <property type="entry name" value="Copper_blue_Plastocyanin"/>
</dbReference>
<dbReference type="NCBIfam" id="TIGR02375">
    <property type="entry name" value="pseudoazurin"/>
    <property type="match status" value="1"/>
</dbReference>
<evidence type="ECO:0000256" key="4">
    <source>
        <dbReference type="ARBA" id="ARBA00022723"/>
    </source>
</evidence>
<dbReference type="PRINTS" id="PR00156">
    <property type="entry name" value="COPPERBLUE"/>
</dbReference>
<keyword evidence="6" id="KW-0249">Electron transport</keyword>
<dbReference type="InterPro" id="IPR008972">
    <property type="entry name" value="Cupredoxin"/>
</dbReference>
<dbReference type="AlphaFoldDB" id="X1IGZ8"/>
<dbReference type="InterPro" id="IPR000923">
    <property type="entry name" value="BlueCu_1"/>
</dbReference>
<keyword evidence="3" id="KW-0813">Transport</keyword>
<sequence>VGLTMIGGAASATELQVKMRNQGAEGPMVFEPSTAKLKVGDTIRFTPADPGHNVESIPGLAPAGVAPVKGVIGKEVVVKVAKPGVYGFKCFPHWSMGMVFVAKVGDAKLDPAVANATLASAPPLTKRRLTAAFNAIK</sequence>
<name>X1IGZ8_9ZZZZ</name>
<protein>
    <recommendedName>
        <fullName evidence="8">Blue (type 1) copper domain-containing protein</fullName>
    </recommendedName>
</protein>
<evidence type="ECO:0000256" key="7">
    <source>
        <dbReference type="ARBA" id="ARBA00023008"/>
    </source>
</evidence>
<comment type="cofactor">
    <cofactor evidence="1">
        <name>Cu cation</name>
        <dbReference type="ChEBI" id="CHEBI:23378"/>
    </cofactor>
</comment>
<proteinExistence type="predicted"/>
<comment type="subcellular location">
    <subcellularLocation>
        <location evidence="2">Periplasm</location>
    </subcellularLocation>
</comment>
<dbReference type="InterPro" id="IPR012745">
    <property type="entry name" value="Pseudoazurin"/>
</dbReference>
<keyword evidence="4" id="KW-0479">Metal-binding</keyword>
<dbReference type="GO" id="GO:0005507">
    <property type="term" value="F:copper ion binding"/>
    <property type="evidence" value="ECO:0007669"/>
    <property type="project" value="InterPro"/>
</dbReference>
<dbReference type="Gene3D" id="2.60.40.420">
    <property type="entry name" value="Cupredoxins - blue copper proteins"/>
    <property type="match status" value="1"/>
</dbReference>
<dbReference type="PRINTS" id="PR00155">
    <property type="entry name" value="AMICYANIN"/>
</dbReference>
<evidence type="ECO:0000256" key="1">
    <source>
        <dbReference type="ARBA" id="ARBA00001935"/>
    </source>
</evidence>
<keyword evidence="5" id="KW-0574">Periplasm</keyword>
<evidence type="ECO:0000313" key="9">
    <source>
        <dbReference type="EMBL" id="GAH81696.1"/>
    </source>
</evidence>
<evidence type="ECO:0000259" key="8">
    <source>
        <dbReference type="Pfam" id="PF00127"/>
    </source>
</evidence>
<dbReference type="SUPFAM" id="SSF49503">
    <property type="entry name" value="Cupredoxins"/>
    <property type="match status" value="1"/>
</dbReference>
<accession>X1IGZ8</accession>
<comment type="caution">
    <text evidence="9">The sequence shown here is derived from an EMBL/GenBank/DDBJ whole genome shotgun (WGS) entry which is preliminary data.</text>
</comment>
<dbReference type="GO" id="GO:0042597">
    <property type="term" value="C:periplasmic space"/>
    <property type="evidence" value="ECO:0007669"/>
    <property type="project" value="UniProtKB-SubCell"/>
</dbReference>
<evidence type="ECO:0000256" key="5">
    <source>
        <dbReference type="ARBA" id="ARBA00022764"/>
    </source>
</evidence>
<organism evidence="9">
    <name type="scientific">marine sediment metagenome</name>
    <dbReference type="NCBI Taxonomy" id="412755"/>
    <lineage>
        <taxon>unclassified sequences</taxon>
        <taxon>metagenomes</taxon>
        <taxon>ecological metagenomes</taxon>
    </lineage>
</organism>
<evidence type="ECO:0000256" key="3">
    <source>
        <dbReference type="ARBA" id="ARBA00022448"/>
    </source>
</evidence>
<reference evidence="9" key="1">
    <citation type="journal article" date="2014" name="Front. Microbiol.">
        <title>High frequency of phylogenetically diverse reductive dehalogenase-homologous genes in deep subseafloor sedimentary metagenomes.</title>
        <authorList>
            <person name="Kawai M."/>
            <person name="Futagami T."/>
            <person name="Toyoda A."/>
            <person name="Takaki Y."/>
            <person name="Nishi S."/>
            <person name="Hori S."/>
            <person name="Arai W."/>
            <person name="Tsubouchi T."/>
            <person name="Morono Y."/>
            <person name="Uchiyama I."/>
            <person name="Ito T."/>
            <person name="Fujiyama A."/>
            <person name="Inagaki F."/>
            <person name="Takami H."/>
        </authorList>
    </citation>
    <scope>NUCLEOTIDE SEQUENCE</scope>
    <source>
        <strain evidence="9">Expedition CK06-06</strain>
    </source>
</reference>
<evidence type="ECO:0000256" key="6">
    <source>
        <dbReference type="ARBA" id="ARBA00022982"/>
    </source>
</evidence>